<dbReference type="InterPro" id="IPR011109">
    <property type="entry name" value="DNA_bind_recombinase_dom"/>
</dbReference>
<dbReference type="GO" id="GO:0015074">
    <property type="term" value="P:DNA integration"/>
    <property type="evidence" value="ECO:0007669"/>
    <property type="project" value="UniProtKB-KW"/>
</dbReference>
<dbReference type="InterPro" id="IPR006119">
    <property type="entry name" value="Resolv_N"/>
</dbReference>
<dbReference type="PROSITE" id="PS51736">
    <property type="entry name" value="RECOMBINASES_3"/>
    <property type="match status" value="1"/>
</dbReference>
<feature type="active site" description="O-(5'-phospho-DNA)-serine intermediate" evidence="4 5">
    <location>
        <position position="11"/>
    </location>
</feature>
<gene>
    <name evidence="8" type="ORF">B4088_5726</name>
</gene>
<dbReference type="Pfam" id="PF07508">
    <property type="entry name" value="Recombinase"/>
    <property type="match status" value="1"/>
</dbReference>
<evidence type="ECO:0000256" key="4">
    <source>
        <dbReference type="PIRSR" id="PIRSR606118-50"/>
    </source>
</evidence>
<dbReference type="RefSeq" id="WP_063263162.1">
    <property type="nucleotide sequence ID" value="NZ_LJKE01000111.1"/>
</dbReference>
<dbReference type="InterPro" id="IPR050639">
    <property type="entry name" value="SSR_resolvase"/>
</dbReference>
<dbReference type="SMART" id="SM00857">
    <property type="entry name" value="Resolvase"/>
    <property type="match status" value="1"/>
</dbReference>
<dbReference type="CDD" id="cd00338">
    <property type="entry name" value="Ser_Recombinase"/>
    <property type="match status" value="1"/>
</dbReference>
<dbReference type="GO" id="GO:0003677">
    <property type="term" value="F:DNA binding"/>
    <property type="evidence" value="ECO:0007669"/>
    <property type="project" value="UniProtKB-KW"/>
</dbReference>
<evidence type="ECO:0000313" key="8">
    <source>
        <dbReference type="EMBL" id="KZD53964.1"/>
    </source>
</evidence>
<evidence type="ECO:0000256" key="3">
    <source>
        <dbReference type="ARBA" id="ARBA00023172"/>
    </source>
</evidence>
<keyword evidence="2" id="KW-0238">DNA-binding</keyword>
<accession>A0A164L2B2</accession>
<evidence type="ECO:0000259" key="7">
    <source>
        <dbReference type="PROSITE" id="PS51737"/>
    </source>
</evidence>
<dbReference type="PROSITE" id="PS51737">
    <property type="entry name" value="RECOMBINASE_DNA_BIND"/>
    <property type="match status" value="1"/>
</dbReference>
<dbReference type="PROSITE" id="PS00397">
    <property type="entry name" value="RECOMBINASES_1"/>
    <property type="match status" value="1"/>
</dbReference>
<feature type="domain" description="Resolvase/invertase-type recombinase catalytic" evidence="6">
    <location>
        <begin position="3"/>
        <end position="151"/>
    </location>
</feature>
<feature type="domain" description="Recombinase" evidence="7">
    <location>
        <begin position="159"/>
        <end position="268"/>
    </location>
</feature>
<evidence type="ECO:0000313" key="9">
    <source>
        <dbReference type="Proteomes" id="UP000076482"/>
    </source>
</evidence>
<dbReference type="InterPro" id="IPR036162">
    <property type="entry name" value="Resolvase-like_N_sf"/>
</dbReference>
<comment type="caution">
    <text evidence="8">The sequence shown here is derived from an EMBL/GenBank/DDBJ whole genome shotgun (WGS) entry which is preliminary data.</text>
</comment>
<dbReference type="Gene3D" id="3.90.1750.20">
    <property type="entry name" value="Putative Large Serine Recombinase, Chain B, Domain 2"/>
    <property type="match status" value="1"/>
</dbReference>
<reference evidence="8 9" key="1">
    <citation type="submission" date="2015-09" db="EMBL/GenBank/DDBJ databases">
        <title>Bacillus cereus food isolates.</title>
        <authorList>
            <person name="Boekhorst J."/>
        </authorList>
    </citation>
    <scope>NUCLEOTIDE SEQUENCE [LARGE SCALE GENOMIC DNA]</scope>
    <source>
        <strain evidence="8 9">B4088</strain>
    </source>
</reference>
<dbReference type="AlphaFoldDB" id="A0A164L2B2"/>
<dbReference type="GO" id="GO:0000150">
    <property type="term" value="F:DNA strand exchange activity"/>
    <property type="evidence" value="ECO:0007669"/>
    <property type="project" value="InterPro"/>
</dbReference>
<evidence type="ECO:0000256" key="5">
    <source>
        <dbReference type="PROSITE-ProRule" id="PRU10137"/>
    </source>
</evidence>
<evidence type="ECO:0000256" key="2">
    <source>
        <dbReference type="ARBA" id="ARBA00023125"/>
    </source>
</evidence>
<proteinExistence type="predicted"/>
<dbReference type="SUPFAM" id="SSF53041">
    <property type="entry name" value="Resolvase-like"/>
    <property type="match status" value="1"/>
</dbReference>
<name>A0A164L2B2_BACCE</name>
<keyword evidence="1" id="KW-0229">DNA integration</keyword>
<organism evidence="8 9">
    <name type="scientific">Bacillus cereus</name>
    <dbReference type="NCBI Taxonomy" id="1396"/>
    <lineage>
        <taxon>Bacteria</taxon>
        <taxon>Bacillati</taxon>
        <taxon>Bacillota</taxon>
        <taxon>Bacilli</taxon>
        <taxon>Bacillales</taxon>
        <taxon>Bacillaceae</taxon>
        <taxon>Bacillus</taxon>
        <taxon>Bacillus cereus group</taxon>
    </lineage>
</organism>
<dbReference type="EMBL" id="LJKE01000111">
    <property type="protein sequence ID" value="KZD53964.1"/>
    <property type="molecule type" value="Genomic_DNA"/>
</dbReference>
<dbReference type="PANTHER" id="PTHR30461">
    <property type="entry name" value="DNA-INVERTASE FROM LAMBDOID PROPHAGE"/>
    <property type="match status" value="1"/>
</dbReference>
<evidence type="ECO:0000259" key="6">
    <source>
        <dbReference type="PROSITE" id="PS51736"/>
    </source>
</evidence>
<evidence type="ECO:0000256" key="1">
    <source>
        <dbReference type="ARBA" id="ARBA00022908"/>
    </source>
</evidence>
<dbReference type="Gene3D" id="3.40.50.1390">
    <property type="entry name" value="Resolvase, N-terminal catalytic domain"/>
    <property type="match status" value="1"/>
</dbReference>
<dbReference type="PANTHER" id="PTHR30461:SF23">
    <property type="entry name" value="DNA RECOMBINASE-RELATED"/>
    <property type="match status" value="1"/>
</dbReference>
<dbReference type="Pfam" id="PF00239">
    <property type="entry name" value="Resolvase"/>
    <property type="match status" value="1"/>
</dbReference>
<sequence length="269" mass="30356">MKEVYGYIRVSTETQAEKGYGLHTQESAIKDYCKQNKLRLIGIFKDEGVSGTTIDRNGLADLLSSLADTKSVVVMNTSRLWRSDNAKVMIKRQLLKIEAEVLSVEQPTYSITDKDPNDFLVNGMMELLDQYDRMNTNLKLAKGRRSKAKSGIKGGGNVPLGYQWLHDGVETPIVVIDKPNAEIVRDIFKKYYELKSIGKVKKHLDEQGYKTARGNSFSQQSIATILRNPFYKGEIIHSDVKTKGQHEPLISSIQFGKIQSLLTKNVRNK</sequence>
<protein>
    <submittedName>
        <fullName evidence="8">Putative site-specific recombinase resolvase family</fullName>
    </submittedName>
</protein>
<dbReference type="Proteomes" id="UP000076482">
    <property type="component" value="Unassembled WGS sequence"/>
</dbReference>
<keyword evidence="3" id="KW-0233">DNA recombination</keyword>
<dbReference type="InterPro" id="IPR038109">
    <property type="entry name" value="DNA_bind_recomb_sf"/>
</dbReference>
<dbReference type="InterPro" id="IPR006118">
    <property type="entry name" value="Recombinase_CS"/>
</dbReference>
<dbReference type="PATRIC" id="fig|1396.535.peg.493"/>